<keyword evidence="2" id="KW-0812">Transmembrane</keyword>
<evidence type="ECO:0000313" key="3">
    <source>
        <dbReference type="EMBL" id="KAH9642672.1"/>
    </source>
</evidence>
<feature type="transmembrane region" description="Helical" evidence="2">
    <location>
        <begin position="20"/>
        <end position="44"/>
    </location>
</feature>
<feature type="compositionally biased region" description="Basic and acidic residues" evidence="1">
    <location>
        <begin position="109"/>
        <end position="122"/>
    </location>
</feature>
<keyword evidence="2" id="KW-1133">Transmembrane helix</keyword>
<evidence type="ECO:0000256" key="2">
    <source>
        <dbReference type="SAM" id="Phobius"/>
    </source>
</evidence>
<evidence type="ECO:0000313" key="4">
    <source>
        <dbReference type="Proteomes" id="UP000814243"/>
    </source>
</evidence>
<feature type="non-terminal residue" evidence="3">
    <location>
        <position position="1"/>
    </location>
</feature>
<gene>
    <name evidence="3" type="ORF">HF086_011029</name>
</gene>
<reference evidence="3" key="1">
    <citation type="journal article" date="2021" name="G3 (Bethesda)">
        <title>Genome and transcriptome analysis of the beet armyworm Spodoptera exigua reveals targets for pest control. .</title>
        <authorList>
            <person name="Simon S."/>
            <person name="Breeschoten T."/>
            <person name="Jansen H.J."/>
            <person name="Dirks R.P."/>
            <person name="Schranz M.E."/>
            <person name="Ros V.I.D."/>
        </authorList>
    </citation>
    <scope>NUCLEOTIDE SEQUENCE</scope>
    <source>
        <strain evidence="3">TB_SE_WUR_2020</strain>
    </source>
</reference>
<keyword evidence="2" id="KW-0472">Membrane</keyword>
<dbReference type="AlphaFoldDB" id="A0A922MTT0"/>
<feature type="region of interest" description="Disordered" evidence="1">
    <location>
        <begin position="109"/>
        <end position="137"/>
    </location>
</feature>
<dbReference type="EMBL" id="JACEFF010000182">
    <property type="protein sequence ID" value="KAH9642672.1"/>
    <property type="molecule type" value="Genomic_DNA"/>
</dbReference>
<dbReference type="Proteomes" id="UP000814243">
    <property type="component" value="Unassembled WGS sequence"/>
</dbReference>
<accession>A0A922MTT0</accession>
<evidence type="ECO:0000256" key="1">
    <source>
        <dbReference type="SAM" id="MobiDB-lite"/>
    </source>
</evidence>
<name>A0A922MTT0_SPOEX</name>
<organism evidence="3 4">
    <name type="scientific">Spodoptera exigua</name>
    <name type="common">Beet armyworm</name>
    <name type="synonym">Noctua fulgens</name>
    <dbReference type="NCBI Taxonomy" id="7107"/>
    <lineage>
        <taxon>Eukaryota</taxon>
        <taxon>Metazoa</taxon>
        <taxon>Ecdysozoa</taxon>
        <taxon>Arthropoda</taxon>
        <taxon>Hexapoda</taxon>
        <taxon>Insecta</taxon>
        <taxon>Pterygota</taxon>
        <taxon>Neoptera</taxon>
        <taxon>Endopterygota</taxon>
        <taxon>Lepidoptera</taxon>
        <taxon>Glossata</taxon>
        <taxon>Ditrysia</taxon>
        <taxon>Noctuoidea</taxon>
        <taxon>Noctuidae</taxon>
        <taxon>Amphipyrinae</taxon>
        <taxon>Spodoptera</taxon>
    </lineage>
</organism>
<comment type="caution">
    <text evidence="3">The sequence shown here is derived from an EMBL/GenBank/DDBJ whole genome shotgun (WGS) entry which is preliminary data.</text>
</comment>
<protein>
    <submittedName>
        <fullName evidence="3">Uncharacterized protein</fullName>
    </submittedName>
</protein>
<sequence length="290" mass="33416">IYNNNFNILPMTRCDYDAVFYRVFCITLLAIAFTFTVILTNVFIDIDGLLASKKDRHDTHINDDVVHDEFTPEETQSFLFHIKNPKVKNILANKLSALLEELDTGEAADDKIKEKKPKEVQRTSESPPYTPKLIEDDKKKKDDELLHLTMHNILLQGIIGHMDLNESYDDDDDEYFLTDGLKQKPDEKSNVDTESRILPKPIEAKLFDEMMNCKELQEQIVESATVKEEIKKPVKGNEKPMVALLEINERHTANMMSYNHNLVLNLKTKPRCNIPLAIVSLIVIEDEIFL</sequence>
<proteinExistence type="predicted"/>